<gene>
    <name evidence="3" type="ORF">KTQ36_00580</name>
</gene>
<sequence length="373" mass="39717">MPHYDDPALLLAVEEQLAAAAPVVTPAGCARLREEMAKVAKGEAYLLQGGDCAESFNDAVADRVARLSGLFDAMDGVLSDGLGLPILHVARIGGQFAKPRSAATEARGPVELPAYRGDIINGIGFSGEERRADPQRMLRAHLQSVGTVATLKAARGGRDPVYTSHEGLLLPYEEALTRQDEDGRWWATSGHMLWLGYRTNDLDGAHVDYLSGIENVVGVKVGPGMDADQVLALAERLDPRNRAGKLLLIARFGAKRIEAELPALMQATQAAGLNAAWSVDPMHGNTETIEGRKVRRVDAIERDIAAFFAIARAQGVHASGVHLEMSPDDVTECLGGSGPTDPSDLDRAYRTACDPRLNPGQATALASFIAGLA</sequence>
<evidence type="ECO:0000313" key="3">
    <source>
        <dbReference type="EMBL" id="MBW0143792.1"/>
    </source>
</evidence>
<keyword evidence="1 2" id="KW-0808">Transferase</keyword>
<name>A0ABS6V2L4_9SPHN</name>
<reference evidence="3 4" key="1">
    <citation type="submission" date="2021-07" db="EMBL/GenBank/DDBJ databases">
        <title>The draft genome sequence of Sphingomicrobium sp. B8.</title>
        <authorList>
            <person name="Mu L."/>
        </authorList>
    </citation>
    <scope>NUCLEOTIDE SEQUENCE [LARGE SCALE GENOMIC DNA]</scope>
    <source>
        <strain evidence="3 4">B8</strain>
    </source>
</reference>
<protein>
    <recommendedName>
        <fullName evidence="2">Phospho-2-dehydro-3-deoxyheptonate aldolase</fullName>
        <ecNumber evidence="2">2.5.1.54</ecNumber>
    </recommendedName>
</protein>
<evidence type="ECO:0000256" key="2">
    <source>
        <dbReference type="RuleBase" id="RU363071"/>
    </source>
</evidence>
<comment type="catalytic activity">
    <reaction evidence="2">
        <text>D-erythrose 4-phosphate + phosphoenolpyruvate + H2O = 7-phospho-2-dehydro-3-deoxy-D-arabino-heptonate + phosphate</text>
        <dbReference type="Rhea" id="RHEA:14717"/>
        <dbReference type="ChEBI" id="CHEBI:15377"/>
        <dbReference type="ChEBI" id="CHEBI:16897"/>
        <dbReference type="ChEBI" id="CHEBI:43474"/>
        <dbReference type="ChEBI" id="CHEBI:58394"/>
        <dbReference type="ChEBI" id="CHEBI:58702"/>
        <dbReference type="EC" id="2.5.1.54"/>
    </reaction>
</comment>
<dbReference type="InterPro" id="IPR002480">
    <property type="entry name" value="DAHP_synth_2"/>
</dbReference>
<dbReference type="PANTHER" id="PTHR21337:SF0">
    <property type="entry name" value="PHOSPHO-2-DEHYDRO-3-DEOXYHEPTONATE ALDOLASE"/>
    <property type="match status" value="1"/>
</dbReference>
<evidence type="ECO:0000313" key="4">
    <source>
        <dbReference type="Proteomes" id="UP000698028"/>
    </source>
</evidence>
<accession>A0ABS6V2L4</accession>
<evidence type="ECO:0000256" key="1">
    <source>
        <dbReference type="ARBA" id="ARBA00022679"/>
    </source>
</evidence>
<dbReference type="EC" id="2.5.1.54" evidence="2"/>
<proteinExistence type="inferred from homology"/>
<dbReference type="Pfam" id="PF01474">
    <property type="entry name" value="DAHP_synth_2"/>
    <property type="match status" value="2"/>
</dbReference>
<keyword evidence="4" id="KW-1185">Reference proteome</keyword>
<comment type="similarity">
    <text evidence="2">Belongs to the class-II DAHP synthase family.</text>
</comment>
<comment type="caution">
    <text evidence="3">The sequence shown here is derived from an EMBL/GenBank/DDBJ whole genome shotgun (WGS) entry which is preliminary data.</text>
</comment>
<dbReference type="EMBL" id="JAHVAH010000001">
    <property type="protein sequence ID" value="MBW0143792.1"/>
    <property type="molecule type" value="Genomic_DNA"/>
</dbReference>
<dbReference type="PANTHER" id="PTHR21337">
    <property type="entry name" value="PHOSPHO-2-DEHYDRO-3-DEOXYHEPTONATE ALDOLASE 1, 2"/>
    <property type="match status" value="1"/>
</dbReference>
<organism evidence="3 4">
    <name type="scientific">Sphingomicrobium clamense</name>
    <dbReference type="NCBI Taxonomy" id="2851013"/>
    <lineage>
        <taxon>Bacteria</taxon>
        <taxon>Pseudomonadati</taxon>
        <taxon>Pseudomonadota</taxon>
        <taxon>Alphaproteobacteria</taxon>
        <taxon>Sphingomonadales</taxon>
        <taxon>Sphingomonadaceae</taxon>
        <taxon>Sphingomicrobium</taxon>
    </lineage>
</organism>
<dbReference type="Proteomes" id="UP000698028">
    <property type="component" value="Unassembled WGS sequence"/>
</dbReference>